<dbReference type="PANTHER" id="PTHR32309">
    <property type="entry name" value="TYROSINE-PROTEIN KINASE"/>
    <property type="match status" value="1"/>
</dbReference>
<sequence length="238" mass="25859">MVSATKEIQLRSILTSLLRKSWVIVLFTMIIGGGGNYYFQSETADSLATVTASVLVGEGEGPKVNMKTMTALMNEPAVLEKVVEELPWETSISELNGKITTEEVEGSQIIRVTATEKTPEEAVVLANTIVEVFPEVSQEITGINTVTILSEADIKEAGIIAGEDTNMMPLFSLVAGLAAGVGAAFLLDSIDQRIRTEREIENLLEVPVLGMISKIDKYSMRSSKKKNIPELKRGEKIV</sequence>
<evidence type="ECO:0000313" key="2">
    <source>
        <dbReference type="EMBL" id="SDN21593.1"/>
    </source>
</evidence>
<accession>A0A1G9ZM17</accession>
<name>A0A1G9ZM17_9BACI</name>
<keyword evidence="1" id="KW-0472">Membrane</keyword>
<keyword evidence="3" id="KW-1185">Reference proteome</keyword>
<proteinExistence type="predicted"/>
<reference evidence="3" key="1">
    <citation type="submission" date="2016-10" db="EMBL/GenBank/DDBJ databases">
        <authorList>
            <person name="Varghese N."/>
            <person name="Submissions S."/>
        </authorList>
    </citation>
    <scope>NUCLEOTIDE SEQUENCE [LARGE SCALE GENOMIC DNA]</scope>
    <source>
        <strain evidence="3">CGMCC 1.10369</strain>
    </source>
</reference>
<organism evidence="2 3">
    <name type="scientific">Alkalicoccus daliensis</name>
    <dbReference type="NCBI Taxonomy" id="745820"/>
    <lineage>
        <taxon>Bacteria</taxon>
        <taxon>Bacillati</taxon>
        <taxon>Bacillota</taxon>
        <taxon>Bacilli</taxon>
        <taxon>Bacillales</taxon>
        <taxon>Bacillaceae</taxon>
        <taxon>Alkalicoccus</taxon>
    </lineage>
</organism>
<dbReference type="PANTHER" id="PTHR32309:SF31">
    <property type="entry name" value="CAPSULAR EXOPOLYSACCHARIDE FAMILY"/>
    <property type="match status" value="1"/>
</dbReference>
<feature type="transmembrane region" description="Helical" evidence="1">
    <location>
        <begin position="21"/>
        <end position="39"/>
    </location>
</feature>
<evidence type="ECO:0000313" key="3">
    <source>
        <dbReference type="Proteomes" id="UP000198778"/>
    </source>
</evidence>
<dbReference type="AlphaFoldDB" id="A0A1G9ZM17"/>
<dbReference type="InterPro" id="IPR050445">
    <property type="entry name" value="Bact_polysacc_biosynth/exp"/>
</dbReference>
<keyword evidence="1" id="KW-0812">Transmembrane</keyword>
<gene>
    <name evidence="2" type="ORF">SAMN04488053_101137</name>
</gene>
<dbReference type="EMBL" id="FNIL01000001">
    <property type="protein sequence ID" value="SDN21593.1"/>
    <property type="molecule type" value="Genomic_DNA"/>
</dbReference>
<feature type="transmembrane region" description="Helical" evidence="1">
    <location>
        <begin position="170"/>
        <end position="190"/>
    </location>
</feature>
<protein>
    <submittedName>
        <fullName evidence="2">Capsular polysaccharide biosynthesis protein</fullName>
    </submittedName>
</protein>
<dbReference type="Proteomes" id="UP000198778">
    <property type="component" value="Unassembled WGS sequence"/>
</dbReference>
<keyword evidence="1" id="KW-1133">Transmembrane helix</keyword>
<dbReference type="STRING" id="745820.SAMN04488053_101137"/>
<evidence type="ECO:0000256" key="1">
    <source>
        <dbReference type="SAM" id="Phobius"/>
    </source>
</evidence>